<gene>
    <name evidence="1" type="ORF">A3B56_02815</name>
</gene>
<accession>A0A1F7JHQ6</accession>
<organism evidence="1 2">
    <name type="scientific">Candidatus Roizmanbacteria bacterium RIFCSPLOWO2_01_FULL_45_11</name>
    <dbReference type="NCBI Taxonomy" id="1802070"/>
    <lineage>
        <taxon>Bacteria</taxon>
        <taxon>Candidatus Roizmaniibacteriota</taxon>
    </lineage>
</organism>
<evidence type="ECO:0008006" key="3">
    <source>
        <dbReference type="Google" id="ProtNLM"/>
    </source>
</evidence>
<comment type="caution">
    <text evidence="1">The sequence shown here is derived from an EMBL/GenBank/DDBJ whole genome shotgun (WGS) entry which is preliminary data.</text>
</comment>
<sequence length="139" mass="15375">MQLHVASAPVASIGQVYVDEQGVVTYERPAVFVPHIDALISPPSAGDVITDPSVLMVIRTIGQFERAYLAVEHATIYNENYIELVVSDQVKVVSTHATDPFYLVSTVKSIHQAYEIEGRSIDVIDVRFSKPFVIEQYGP</sequence>
<evidence type="ECO:0000313" key="2">
    <source>
        <dbReference type="Proteomes" id="UP000178486"/>
    </source>
</evidence>
<protein>
    <recommendedName>
        <fullName evidence="3">POTRA domain-containing protein</fullName>
    </recommendedName>
</protein>
<dbReference type="AlphaFoldDB" id="A0A1F7JHQ6"/>
<dbReference type="Proteomes" id="UP000178486">
    <property type="component" value="Unassembled WGS sequence"/>
</dbReference>
<proteinExistence type="predicted"/>
<name>A0A1F7JHQ6_9BACT</name>
<evidence type="ECO:0000313" key="1">
    <source>
        <dbReference type="EMBL" id="OGK55144.1"/>
    </source>
</evidence>
<dbReference type="EMBL" id="MGAU01000022">
    <property type="protein sequence ID" value="OGK55144.1"/>
    <property type="molecule type" value="Genomic_DNA"/>
</dbReference>
<reference evidence="1 2" key="1">
    <citation type="journal article" date="2016" name="Nat. Commun.">
        <title>Thousands of microbial genomes shed light on interconnected biogeochemical processes in an aquifer system.</title>
        <authorList>
            <person name="Anantharaman K."/>
            <person name="Brown C.T."/>
            <person name="Hug L.A."/>
            <person name="Sharon I."/>
            <person name="Castelle C.J."/>
            <person name="Probst A.J."/>
            <person name="Thomas B.C."/>
            <person name="Singh A."/>
            <person name="Wilkins M.J."/>
            <person name="Karaoz U."/>
            <person name="Brodie E.L."/>
            <person name="Williams K.H."/>
            <person name="Hubbard S.S."/>
            <person name="Banfield J.F."/>
        </authorList>
    </citation>
    <scope>NUCLEOTIDE SEQUENCE [LARGE SCALE GENOMIC DNA]</scope>
</reference>